<dbReference type="EnsemblMetazoa" id="BGLB035229-RA">
    <property type="protein sequence ID" value="BGLB035229-PA"/>
    <property type="gene ID" value="BGLB035229"/>
</dbReference>
<evidence type="ECO:0000313" key="3">
    <source>
        <dbReference type="Proteomes" id="UP000076420"/>
    </source>
</evidence>
<dbReference type="VEuPathDB" id="VectorBase:BGLB035229"/>
<accession>A0A2C9LUQ7</accession>
<dbReference type="RefSeq" id="XP_013073673.1">
    <property type="nucleotide sequence ID" value="XM_013218219.2"/>
</dbReference>
<dbReference type="VEuPathDB" id="VectorBase:BGLAX_031648"/>
<dbReference type="Proteomes" id="UP000076420">
    <property type="component" value="Unassembled WGS sequence"/>
</dbReference>
<dbReference type="Proteomes" id="UP001165740">
    <property type="component" value="Chromosome 3"/>
</dbReference>
<dbReference type="AlphaFoldDB" id="A0A2C9LUQ7"/>
<feature type="region of interest" description="Disordered" evidence="1">
    <location>
        <begin position="185"/>
        <end position="221"/>
    </location>
</feature>
<reference evidence="5" key="2">
    <citation type="submission" date="2025-04" db="UniProtKB">
        <authorList>
            <consortium name="RefSeq"/>
        </authorList>
    </citation>
    <scope>IDENTIFICATION</scope>
</reference>
<keyword evidence="4" id="KW-1185">Reference proteome</keyword>
<gene>
    <name evidence="2" type="primary">106060379</name>
    <name evidence="5" type="synonym">LOC106060379</name>
</gene>
<dbReference type="OrthoDB" id="6056377at2759"/>
<evidence type="ECO:0000313" key="5">
    <source>
        <dbReference type="RefSeq" id="XP_013073673.1"/>
    </source>
</evidence>
<evidence type="ECO:0000313" key="4">
    <source>
        <dbReference type="Proteomes" id="UP001165740"/>
    </source>
</evidence>
<reference evidence="2" key="1">
    <citation type="submission" date="2020-05" db="UniProtKB">
        <authorList>
            <consortium name="EnsemblMetazoa"/>
        </authorList>
    </citation>
    <scope>IDENTIFICATION</scope>
    <source>
        <strain evidence="2">BB02</strain>
    </source>
</reference>
<protein>
    <submittedName>
        <fullName evidence="5">Uncharacterized protein LOC106060379</fullName>
    </submittedName>
</protein>
<proteinExistence type="predicted"/>
<dbReference type="KEGG" id="bgt:106060379"/>
<feature type="compositionally biased region" description="Polar residues" evidence="1">
    <location>
        <begin position="195"/>
        <end position="221"/>
    </location>
</feature>
<name>A0A2C9LUQ7_BIOGL</name>
<dbReference type="GeneID" id="106060379"/>
<evidence type="ECO:0000313" key="2">
    <source>
        <dbReference type="EnsemblMetazoa" id="BGLB035229-PA"/>
    </source>
</evidence>
<evidence type="ECO:0000256" key="1">
    <source>
        <dbReference type="SAM" id="MobiDB-lite"/>
    </source>
</evidence>
<sequence length="436" mass="48894">MELMGITREATYLWTHENKGPCGSTLPSHQKQSANTRLPWRQSRYVPATTTVSTCPITSEPLLPLSTAALPNRDVPDVAPTSCYSQRQLGNNIFFPYRKQIVASKIITLPEPPDDAEHMLSQHAGLYVGQYPASQDVSVLSISKAVPSLRRDPELPMTPNVGRSVQLEEFVRAYGASNGCYPPPPSNAAHKTLDHGQQQQVEHTKQAYSGSSYNSPTSHFSSDMRFMKNAMRAHRRDKQLQMNRGVPIDGDRVVNEGDTDWHRVMMLDGRSRPCPDDPEHDRSQSFRIPDGMGGVCYIYPNKPASDTQEGKPTCGGGKMAPSGQKVIDSALEDTIKQMKTISLARDVLYERLIISDAAIHELKQKIYSLPSCDRSIDSPDLLKINDLQKYHDHLLNEIRRHDRELNKLWKHQFELETTLTNQLLDEVKSASIVPSN</sequence>
<organism evidence="2 3">
    <name type="scientific">Biomphalaria glabrata</name>
    <name type="common">Bloodfluke planorb</name>
    <name type="synonym">Freshwater snail</name>
    <dbReference type="NCBI Taxonomy" id="6526"/>
    <lineage>
        <taxon>Eukaryota</taxon>
        <taxon>Metazoa</taxon>
        <taxon>Spiralia</taxon>
        <taxon>Lophotrochozoa</taxon>
        <taxon>Mollusca</taxon>
        <taxon>Gastropoda</taxon>
        <taxon>Heterobranchia</taxon>
        <taxon>Euthyneura</taxon>
        <taxon>Panpulmonata</taxon>
        <taxon>Hygrophila</taxon>
        <taxon>Lymnaeoidea</taxon>
        <taxon>Planorbidae</taxon>
        <taxon>Biomphalaria</taxon>
    </lineage>
</organism>